<organism evidence="1 2">
    <name type="scientific">Actinoallomurus bryophytorum</name>
    <dbReference type="NCBI Taxonomy" id="1490222"/>
    <lineage>
        <taxon>Bacteria</taxon>
        <taxon>Bacillati</taxon>
        <taxon>Actinomycetota</taxon>
        <taxon>Actinomycetes</taxon>
        <taxon>Streptosporangiales</taxon>
        <taxon>Thermomonosporaceae</taxon>
        <taxon>Actinoallomurus</taxon>
    </lineage>
</organism>
<dbReference type="Proteomes" id="UP000316096">
    <property type="component" value="Unassembled WGS sequence"/>
</dbReference>
<dbReference type="EMBL" id="VFOZ01000001">
    <property type="protein sequence ID" value="TQL99977.1"/>
    <property type="molecule type" value="Genomic_DNA"/>
</dbReference>
<dbReference type="Pfam" id="PF06999">
    <property type="entry name" value="Suc_Fer-like"/>
    <property type="match status" value="1"/>
</dbReference>
<evidence type="ECO:0000313" key="1">
    <source>
        <dbReference type="EMBL" id="TQL99977.1"/>
    </source>
</evidence>
<dbReference type="SUPFAM" id="SSF52833">
    <property type="entry name" value="Thioredoxin-like"/>
    <property type="match status" value="1"/>
</dbReference>
<dbReference type="OrthoDB" id="3399139at2"/>
<dbReference type="RefSeq" id="WP_141959189.1">
    <property type="nucleotide sequence ID" value="NZ_VFOZ01000001.1"/>
</dbReference>
<dbReference type="AlphaFoldDB" id="A0A543CST5"/>
<protein>
    <recommendedName>
        <fullName evidence="3">Sucrase/ferredoxin-like protein</fullName>
    </recommendedName>
</protein>
<comment type="caution">
    <text evidence="1">The sequence shown here is derived from an EMBL/GenBank/DDBJ whole genome shotgun (WGS) entry which is preliminary data.</text>
</comment>
<evidence type="ECO:0008006" key="3">
    <source>
        <dbReference type="Google" id="ProtNLM"/>
    </source>
</evidence>
<proteinExistence type="predicted"/>
<reference evidence="1 2" key="1">
    <citation type="submission" date="2019-06" db="EMBL/GenBank/DDBJ databases">
        <title>Sequencing the genomes of 1000 actinobacteria strains.</title>
        <authorList>
            <person name="Klenk H.-P."/>
        </authorList>
    </citation>
    <scope>NUCLEOTIDE SEQUENCE [LARGE SCALE GENOMIC DNA]</scope>
    <source>
        <strain evidence="1 2">DSM 102200</strain>
    </source>
</reference>
<sequence>MPDNRCTHCAGCHTGQRPCLASATAGTRAWLLVEHPGPWGEEIDRMALPAPLAEAIARARRHGVRPQFIRSPRRRRATPPLRVYAGFSGEPSGPEGAWLEGRELEDLEELADLDLEAVGAGRSPGFGLPVTRPVLLVCTHGRHNACCARVGAPLARFLHERFGDVWETTHVGGDRYAANLVCLPHGLYYGDLDEERAMTAAEEYRHGRVVLEGYRGRAGLAEPVQAAEHFVRARSGVLGVEAVAVERVVGDLAIVRAGQARYRVRVEQRPMDACGPGCGEDIRTYIERDLTLLNETALV</sequence>
<name>A0A543CST5_9ACTN</name>
<accession>A0A543CST5</accession>
<keyword evidence="2" id="KW-1185">Reference proteome</keyword>
<evidence type="ECO:0000313" key="2">
    <source>
        <dbReference type="Proteomes" id="UP000316096"/>
    </source>
</evidence>
<dbReference type="InterPro" id="IPR009737">
    <property type="entry name" value="Aim32/Apd1-like"/>
</dbReference>
<gene>
    <name evidence="1" type="ORF">FB559_5679</name>
</gene>
<dbReference type="InterPro" id="IPR036249">
    <property type="entry name" value="Thioredoxin-like_sf"/>
</dbReference>